<keyword evidence="2" id="KW-1185">Reference proteome</keyword>
<protein>
    <submittedName>
        <fullName evidence="3">Rho crystallin-like</fullName>
    </submittedName>
</protein>
<accession>A0ABM1F4G6</accession>
<gene>
    <name evidence="3" type="primary">LOC106819203</name>
</gene>
<reference evidence="3" key="1">
    <citation type="submission" date="2025-08" db="UniProtKB">
        <authorList>
            <consortium name="RefSeq"/>
        </authorList>
    </citation>
    <scope>IDENTIFICATION</scope>
</reference>
<name>A0ABM1F4G6_PRICU</name>
<evidence type="ECO:0000313" key="2">
    <source>
        <dbReference type="Proteomes" id="UP000695022"/>
    </source>
</evidence>
<dbReference type="SUPFAM" id="SSF51430">
    <property type="entry name" value="NAD(P)-linked oxidoreductase"/>
    <property type="match status" value="1"/>
</dbReference>
<dbReference type="InterPro" id="IPR023210">
    <property type="entry name" value="NADP_OxRdtase_dom"/>
</dbReference>
<dbReference type="InterPro" id="IPR020471">
    <property type="entry name" value="AKR"/>
</dbReference>
<dbReference type="GeneID" id="106819203"/>
<sequence>WSTCHIYQRQKKLRSFMADRGIAMVSYGCLGSPGRKNNPDIGLPNMLENLVVKSIAERHCVCLRFLIQSGIAVIPKSATPGRIKSSLDIFAFSLSDVEMDSISELHSGKRLFTYHRVKHDGNYLFSEEF</sequence>
<dbReference type="PANTHER" id="PTHR43827">
    <property type="entry name" value="2,5-DIKETO-D-GLUCONIC ACID REDUCTASE"/>
    <property type="match status" value="1"/>
</dbReference>
<proteinExistence type="predicted"/>
<dbReference type="Gene3D" id="3.20.20.100">
    <property type="entry name" value="NADP-dependent oxidoreductase domain"/>
    <property type="match status" value="1"/>
</dbReference>
<dbReference type="PANTHER" id="PTHR43827:SF14">
    <property type="entry name" value="NADP-DEPENDENT OXIDOREDUCTASE DOMAIN-CONTAINING PROTEIN"/>
    <property type="match status" value="1"/>
</dbReference>
<dbReference type="PROSITE" id="PS00063">
    <property type="entry name" value="ALDOKETO_REDUCTASE_3"/>
    <property type="match status" value="1"/>
</dbReference>
<organism evidence="2 3">
    <name type="scientific">Priapulus caudatus</name>
    <name type="common">Priapulid worm</name>
    <dbReference type="NCBI Taxonomy" id="37621"/>
    <lineage>
        <taxon>Eukaryota</taxon>
        <taxon>Metazoa</taxon>
        <taxon>Ecdysozoa</taxon>
        <taxon>Scalidophora</taxon>
        <taxon>Priapulida</taxon>
        <taxon>Priapulimorpha</taxon>
        <taxon>Priapulimorphida</taxon>
        <taxon>Priapulidae</taxon>
        <taxon>Priapulus</taxon>
    </lineage>
</organism>
<feature type="non-terminal residue" evidence="3">
    <location>
        <position position="1"/>
    </location>
</feature>
<feature type="domain" description="NADP-dependent oxidoreductase" evidence="1">
    <location>
        <begin position="5"/>
        <end position="105"/>
    </location>
</feature>
<evidence type="ECO:0000259" key="1">
    <source>
        <dbReference type="Pfam" id="PF00248"/>
    </source>
</evidence>
<dbReference type="RefSeq" id="XP_014679337.1">
    <property type="nucleotide sequence ID" value="XM_014823851.1"/>
</dbReference>
<evidence type="ECO:0000313" key="3">
    <source>
        <dbReference type="RefSeq" id="XP_014679337.1"/>
    </source>
</evidence>
<dbReference type="InterPro" id="IPR018170">
    <property type="entry name" value="Aldo/ket_reductase_CS"/>
</dbReference>
<dbReference type="Pfam" id="PF00248">
    <property type="entry name" value="Aldo_ket_red"/>
    <property type="match status" value="1"/>
</dbReference>
<dbReference type="InterPro" id="IPR036812">
    <property type="entry name" value="NAD(P)_OxRdtase_dom_sf"/>
</dbReference>
<dbReference type="Proteomes" id="UP000695022">
    <property type="component" value="Unplaced"/>
</dbReference>